<feature type="region of interest" description="Disordered" evidence="2">
    <location>
        <begin position="1"/>
        <end position="23"/>
    </location>
</feature>
<feature type="compositionally biased region" description="Polar residues" evidence="2">
    <location>
        <begin position="447"/>
        <end position="470"/>
    </location>
</feature>
<dbReference type="GO" id="GO:1904802">
    <property type="term" value="P:RITS complex assembly"/>
    <property type="evidence" value="ECO:0007669"/>
    <property type="project" value="TreeGrafter"/>
</dbReference>
<feature type="compositionally biased region" description="Low complexity" evidence="2">
    <location>
        <begin position="383"/>
        <end position="393"/>
    </location>
</feature>
<dbReference type="OrthoDB" id="21678at2759"/>
<dbReference type="GO" id="GO:0031048">
    <property type="term" value="P:regulatory ncRNA-mediated heterochromatin formation"/>
    <property type="evidence" value="ECO:0007669"/>
    <property type="project" value="TreeGrafter"/>
</dbReference>
<reference evidence="4 5" key="1">
    <citation type="submission" date="2014-09" db="EMBL/GenBank/DDBJ databases">
        <authorList>
            <person name="Magalhaes I.L.F."/>
            <person name="Oliveira U."/>
            <person name="Santos F.R."/>
            <person name="Vidigal T.H.D.A."/>
            <person name="Brescovit A.D."/>
            <person name="Santos A.J."/>
        </authorList>
    </citation>
    <scope>NUCLEOTIDE SEQUENCE [LARGE SCALE GENOMIC DNA]</scope>
</reference>
<dbReference type="Proteomes" id="UP000054845">
    <property type="component" value="Unassembled WGS sequence"/>
</dbReference>
<feature type="compositionally biased region" description="Low complexity" evidence="2">
    <location>
        <begin position="427"/>
        <end position="436"/>
    </location>
</feature>
<dbReference type="STRING" id="401625.A0A0P1BS48"/>
<evidence type="ECO:0000313" key="4">
    <source>
        <dbReference type="EMBL" id="CEH19360.1"/>
    </source>
</evidence>
<dbReference type="PANTHER" id="PTHR47805:SF1">
    <property type="entry name" value="SAGA-ASSOCIATED FACTOR 73"/>
    <property type="match status" value="1"/>
</dbReference>
<sequence length="470" mass="50613">MNMSHPTWDDISKVISASPSPSSPFRPVHPAWYDEDIDITDFGPSPLHDRIRLVKCSVCGRTVLKDAWVFHTKNCAIAAGLAEGRLSPSILALPIDSLNARRGSLDGGSDADVRLSRNGAGGKPLSKKAQKEAEAAQRRLERAKKKEDKLKNKSKRVGAGPLDVDRQCGVPTEKGLCARSLTCKTHSMRAKREVPGRSQPYDDLLLEWQKAHNPNFVAKLEEKERMLAANAEAKAKRAREKLKAKRKGNLGRKLDAQTDKGTVRVLNAEEEEEEDEDMDDELDSVLHSLRDASRTASTRALPIMVPDFAGIYTARRRRLIRCRELFRTAIGTQPMPLPIPPPFAVNHDNTVATPRSRARMSVSHGAGGPLVGTPMQMPGANSGGSIPSSAGFSGPPPMGPGAMPMATPPTGGIPWMHHAFPIPPMPGSAGMAPGAGHPNSMHPNGPPSASTAPPNGWPSSPNRAFPIPSQ</sequence>
<evidence type="ECO:0000256" key="1">
    <source>
        <dbReference type="SAM" id="Coils"/>
    </source>
</evidence>
<dbReference type="InterPro" id="IPR013243">
    <property type="entry name" value="SCA7_dom"/>
</dbReference>
<feature type="region of interest" description="Disordered" evidence="2">
    <location>
        <begin position="104"/>
        <end position="159"/>
    </location>
</feature>
<dbReference type="EMBL" id="CCYA01000389">
    <property type="protein sequence ID" value="CEH19360.1"/>
    <property type="molecule type" value="Genomic_DNA"/>
</dbReference>
<feature type="compositionally biased region" description="Basic and acidic residues" evidence="2">
    <location>
        <begin position="129"/>
        <end position="151"/>
    </location>
</feature>
<feature type="region of interest" description="Disordered" evidence="2">
    <location>
        <begin position="380"/>
        <end position="400"/>
    </location>
</feature>
<keyword evidence="5" id="KW-1185">Reference proteome</keyword>
<keyword evidence="1" id="KW-0175">Coiled coil</keyword>
<dbReference type="GO" id="GO:0006357">
    <property type="term" value="P:regulation of transcription by RNA polymerase II"/>
    <property type="evidence" value="ECO:0007669"/>
    <property type="project" value="TreeGrafter"/>
</dbReference>
<dbReference type="AlphaFoldDB" id="A0A0P1BS48"/>
<evidence type="ECO:0000259" key="3">
    <source>
        <dbReference type="PROSITE" id="PS51505"/>
    </source>
</evidence>
<proteinExistence type="predicted"/>
<organism evidence="4 5">
    <name type="scientific">Ceraceosorus bombacis</name>
    <dbReference type="NCBI Taxonomy" id="401625"/>
    <lineage>
        <taxon>Eukaryota</taxon>
        <taxon>Fungi</taxon>
        <taxon>Dikarya</taxon>
        <taxon>Basidiomycota</taxon>
        <taxon>Ustilaginomycotina</taxon>
        <taxon>Exobasidiomycetes</taxon>
        <taxon>Ceraceosorales</taxon>
        <taxon>Ceraceosoraceae</taxon>
        <taxon>Ceraceosorus</taxon>
    </lineage>
</organism>
<dbReference type="PROSITE" id="PS51505">
    <property type="entry name" value="SCA7"/>
    <property type="match status" value="1"/>
</dbReference>
<evidence type="ECO:0000313" key="5">
    <source>
        <dbReference type="Proteomes" id="UP000054845"/>
    </source>
</evidence>
<feature type="domain" description="SCA7" evidence="3">
    <location>
        <begin position="155"/>
        <end position="220"/>
    </location>
</feature>
<dbReference type="Gene3D" id="6.10.140.1270">
    <property type="match status" value="1"/>
</dbReference>
<dbReference type="PANTHER" id="PTHR47805">
    <property type="entry name" value="SAGA-ASSOCIATED FACTOR 73"/>
    <property type="match status" value="1"/>
</dbReference>
<dbReference type="InterPro" id="IPR037804">
    <property type="entry name" value="SGF73"/>
</dbReference>
<feature type="coiled-coil region" evidence="1">
    <location>
        <begin position="221"/>
        <end position="248"/>
    </location>
</feature>
<evidence type="ECO:0000256" key="2">
    <source>
        <dbReference type="SAM" id="MobiDB-lite"/>
    </source>
</evidence>
<protein>
    <submittedName>
        <fullName evidence="4">Nuclear protein Ataxin-7</fullName>
    </submittedName>
</protein>
<name>A0A0P1BS48_9BASI</name>
<feature type="region of interest" description="Disordered" evidence="2">
    <location>
        <begin position="426"/>
        <end position="470"/>
    </location>
</feature>
<dbReference type="GO" id="GO:0000124">
    <property type="term" value="C:SAGA complex"/>
    <property type="evidence" value="ECO:0007669"/>
    <property type="project" value="InterPro"/>
</dbReference>
<dbReference type="Pfam" id="PF08313">
    <property type="entry name" value="SCA7"/>
    <property type="match status" value="1"/>
</dbReference>
<accession>A0A0P1BS48</accession>